<dbReference type="PANTHER" id="PTHR12001:SF44">
    <property type="entry name" value="GERANYLGERANYL PYROPHOSPHATE SYNTHASE"/>
    <property type="match status" value="1"/>
</dbReference>
<organism evidence="6 7">
    <name type="scientific">Paraconiothyrium brasiliense</name>
    <dbReference type="NCBI Taxonomy" id="300254"/>
    <lineage>
        <taxon>Eukaryota</taxon>
        <taxon>Fungi</taxon>
        <taxon>Dikarya</taxon>
        <taxon>Ascomycota</taxon>
        <taxon>Pezizomycotina</taxon>
        <taxon>Dothideomycetes</taxon>
        <taxon>Pleosporomycetidae</taxon>
        <taxon>Pleosporales</taxon>
        <taxon>Massarineae</taxon>
        <taxon>Didymosphaeriaceae</taxon>
        <taxon>Paraconiothyrium</taxon>
    </lineage>
</organism>
<comment type="similarity">
    <text evidence="5">Belongs to the FPP/GGPP synthase family.</text>
</comment>
<dbReference type="PROSITE" id="PS00444">
    <property type="entry name" value="POLYPRENYL_SYNTHASE_2"/>
    <property type="match status" value="1"/>
</dbReference>
<dbReference type="EMBL" id="JAKJXO020000012">
    <property type="protein sequence ID" value="KAL1597851.1"/>
    <property type="molecule type" value="Genomic_DNA"/>
</dbReference>
<dbReference type="SFLD" id="SFLDS00005">
    <property type="entry name" value="Isoprenoid_Synthase_Type_I"/>
    <property type="match status" value="1"/>
</dbReference>
<gene>
    <name evidence="6" type="ORF">SLS60_008338</name>
</gene>
<accession>A0ABR3R0A7</accession>
<evidence type="ECO:0000256" key="5">
    <source>
        <dbReference type="RuleBase" id="RU004466"/>
    </source>
</evidence>
<dbReference type="SUPFAM" id="SSF48576">
    <property type="entry name" value="Terpenoid synthases"/>
    <property type="match status" value="2"/>
</dbReference>
<dbReference type="InterPro" id="IPR008949">
    <property type="entry name" value="Isoprenoid_synthase_dom_sf"/>
</dbReference>
<dbReference type="EC" id="2.5.1.29" evidence="1"/>
<evidence type="ECO:0000256" key="4">
    <source>
        <dbReference type="ARBA" id="ARBA00022842"/>
    </source>
</evidence>
<keyword evidence="3" id="KW-0479">Metal-binding</keyword>
<comment type="caution">
    <text evidence="6">The sequence shown here is derived from an EMBL/GenBank/DDBJ whole genome shotgun (WGS) entry which is preliminary data.</text>
</comment>
<keyword evidence="7" id="KW-1185">Reference proteome</keyword>
<protein>
    <recommendedName>
        <fullName evidence="1">geranylgeranyl diphosphate synthase</fullName>
        <ecNumber evidence="1">2.5.1.29</ecNumber>
    </recommendedName>
</protein>
<evidence type="ECO:0000313" key="6">
    <source>
        <dbReference type="EMBL" id="KAL1597851.1"/>
    </source>
</evidence>
<keyword evidence="2 5" id="KW-0808">Transferase</keyword>
<dbReference type="InterPro" id="IPR033749">
    <property type="entry name" value="Polyprenyl_synt_CS"/>
</dbReference>
<dbReference type="Proteomes" id="UP001521785">
    <property type="component" value="Unassembled WGS sequence"/>
</dbReference>
<keyword evidence="4" id="KW-0460">Magnesium</keyword>
<evidence type="ECO:0000256" key="1">
    <source>
        <dbReference type="ARBA" id="ARBA00012382"/>
    </source>
</evidence>
<name>A0ABR3R0A7_9PLEO</name>
<evidence type="ECO:0000256" key="3">
    <source>
        <dbReference type="ARBA" id="ARBA00022723"/>
    </source>
</evidence>
<dbReference type="InterPro" id="IPR000092">
    <property type="entry name" value="Polyprenyl_synt"/>
</dbReference>
<proteinExistence type="inferred from homology"/>
<dbReference type="PROSITE" id="PS00723">
    <property type="entry name" value="POLYPRENYL_SYNTHASE_1"/>
    <property type="match status" value="1"/>
</dbReference>
<dbReference type="PANTHER" id="PTHR12001">
    <property type="entry name" value="GERANYLGERANYL PYROPHOSPHATE SYNTHASE"/>
    <property type="match status" value="1"/>
</dbReference>
<reference evidence="6 7" key="1">
    <citation type="submission" date="2024-02" db="EMBL/GenBank/DDBJ databases">
        <title>De novo assembly and annotation of 12 fungi associated with fruit tree decline syndrome in Ontario, Canada.</title>
        <authorList>
            <person name="Sulman M."/>
            <person name="Ellouze W."/>
            <person name="Ilyukhin E."/>
        </authorList>
    </citation>
    <scope>NUCLEOTIDE SEQUENCE [LARGE SCALE GENOMIC DNA]</scope>
    <source>
        <strain evidence="6 7">M42-189</strain>
    </source>
</reference>
<sequence>MRLRNDWQKHIGSLPSTTYGGQGPQYNFTAVTIPECLPERLEIVAYIMEFAFLHDDLVDQAEASEGLGFFEKMMKEIKAGFRSTDRRQGSSGESRILGDIFEEMMAVDSPRAKQFLEYWKRGPISSPSSYINALPSKNIRDKAADALNVWLNVPQADLSHIKRIVNMLHNASLMLDDMEDGSTLRRGSPAAHTIFGIAQTMNSAGWQVVEATREIQKLNDDSSIEMCMEELINMYIGQGHDIFWATNVVCPSLDEYLKMVDYKTGGLFRILTRLMLAKSPTPPWSDLTAIASLMGRYFQVRDDYMNLSSADYTKKKGFCEDLDEGKFSLLMIHTMQAAPEVDRMLLQNLLAQRRAAGKMSMAQKHLILEIMKKTGSMEYVAKVLEALLAEVRKMVDDVDKECGIENEMMRSLLGSLGVEAPLL</sequence>
<evidence type="ECO:0000313" key="7">
    <source>
        <dbReference type="Proteomes" id="UP001521785"/>
    </source>
</evidence>
<evidence type="ECO:0000256" key="2">
    <source>
        <dbReference type="ARBA" id="ARBA00022679"/>
    </source>
</evidence>
<dbReference type="Gene3D" id="1.10.600.10">
    <property type="entry name" value="Farnesyl Diphosphate Synthase"/>
    <property type="match status" value="2"/>
</dbReference>
<dbReference type="Pfam" id="PF00348">
    <property type="entry name" value="polyprenyl_synt"/>
    <property type="match status" value="1"/>
</dbReference>